<dbReference type="InterPro" id="IPR057357">
    <property type="entry name" value="Znf-C2H2_ZFAND2A/B"/>
</dbReference>
<dbReference type="PANTHER" id="PTHR14677">
    <property type="entry name" value="ARSENITE INDUCUBLE RNA ASSOCIATED PROTEIN AIP-1-RELATED"/>
    <property type="match status" value="1"/>
</dbReference>
<feature type="domain" description="AN1-type" evidence="7">
    <location>
        <begin position="20"/>
        <end position="68"/>
    </location>
</feature>
<feature type="region of interest" description="Disordered" evidence="6">
    <location>
        <begin position="211"/>
        <end position="269"/>
    </location>
</feature>
<proteinExistence type="predicted"/>
<dbReference type="GO" id="GO:0008270">
    <property type="term" value="F:zinc ion binding"/>
    <property type="evidence" value="ECO:0007669"/>
    <property type="project" value="UniProtKB-KW"/>
</dbReference>
<keyword evidence="9" id="KW-1185">Reference proteome</keyword>
<evidence type="ECO:0000256" key="4">
    <source>
        <dbReference type="ARBA" id="ARBA00022833"/>
    </source>
</evidence>
<feature type="compositionally biased region" description="Polar residues" evidence="6">
    <location>
        <begin position="245"/>
        <end position="263"/>
    </location>
</feature>
<evidence type="ECO:0000256" key="3">
    <source>
        <dbReference type="ARBA" id="ARBA00022771"/>
    </source>
</evidence>
<dbReference type="InterPro" id="IPR000058">
    <property type="entry name" value="Znf_AN1"/>
</dbReference>
<dbReference type="SUPFAM" id="SSF118310">
    <property type="entry name" value="AN1-like Zinc finger"/>
    <property type="match status" value="2"/>
</dbReference>
<dbReference type="GO" id="GO:0005737">
    <property type="term" value="C:cytoplasm"/>
    <property type="evidence" value="ECO:0007669"/>
    <property type="project" value="TreeGrafter"/>
</dbReference>
<evidence type="ECO:0000256" key="6">
    <source>
        <dbReference type="SAM" id="MobiDB-lite"/>
    </source>
</evidence>
<keyword evidence="2" id="KW-0677">Repeat</keyword>
<accession>A0A8H5G8S0</accession>
<dbReference type="Pfam" id="PF25403">
    <property type="entry name" value="zf-C2H2_ZFAND2"/>
    <property type="match status" value="1"/>
</dbReference>
<evidence type="ECO:0000256" key="2">
    <source>
        <dbReference type="ARBA" id="ARBA00022737"/>
    </source>
</evidence>
<dbReference type="Pfam" id="PF01428">
    <property type="entry name" value="zf-AN1"/>
    <property type="match status" value="2"/>
</dbReference>
<evidence type="ECO:0000313" key="8">
    <source>
        <dbReference type="EMBL" id="KAF5360438.1"/>
    </source>
</evidence>
<keyword evidence="3 5" id="KW-0863">Zinc-finger</keyword>
<feature type="domain" description="AN1-type" evidence="7">
    <location>
        <begin position="111"/>
        <end position="159"/>
    </location>
</feature>
<dbReference type="Proteomes" id="UP000559027">
    <property type="component" value="Unassembled WGS sequence"/>
</dbReference>
<comment type="caution">
    <text evidence="8">The sequence shown here is derived from an EMBL/GenBank/DDBJ whole genome shotgun (WGS) entry which is preliminary data.</text>
</comment>
<protein>
    <recommendedName>
        <fullName evidence="7">AN1-type domain-containing protein</fullName>
    </recommendedName>
</protein>
<evidence type="ECO:0000256" key="5">
    <source>
        <dbReference type="PROSITE-ProRule" id="PRU00449"/>
    </source>
</evidence>
<evidence type="ECO:0000313" key="9">
    <source>
        <dbReference type="Proteomes" id="UP000559027"/>
    </source>
</evidence>
<feature type="compositionally biased region" description="Low complexity" evidence="6">
    <location>
        <begin position="211"/>
        <end position="232"/>
    </location>
</feature>
<evidence type="ECO:0000256" key="1">
    <source>
        <dbReference type="ARBA" id="ARBA00022723"/>
    </source>
</evidence>
<dbReference type="SMART" id="SM00154">
    <property type="entry name" value="ZnF_AN1"/>
    <property type="match status" value="2"/>
</dbReference>
<dbReference type="PANTHER" id="PTHR14677:SF40">
    <property type="entry name" value="CDC48-ASSOCIATED UBIQUITIN-LIKE_ZINC FINGER PROTEIN 1"/>
    <property type="match status" value="1"/>
</dbReference>
<dbReference type="InterPro" id="IPR035896">
    <property type="entry name" value="AN1-like_Znf"/>
</dbReference>
<dbReference type="PROSITE" id="PS51039">
    <property type="entry name" value="ZF_AN1"/>
    <property type="match status" value="2"/>
</dbReference>
<gene>
    <name evidence="8" type="ORF">D9756_004701</name>
</gene>
<dbReference type="AlphaFoldDB" id="A0A8H5G8S0"/>
<dbReference type="Gene3D" id="4.10.1110.10">
    <property type="entry name" value="AN1-like Zinc finger"/>
    <property type="match status" value="2"/>
</dbReference>
<reference evidence="8 9" key="1">
    <citation type="journal article" date="2020" name="ISME J.">
        <title>Uncovering the hidden diversity of litter-decomposition mechanisms in mushroom-forming fungi.</title>
        <authorList>
            <person name="Floudas D."/>
            <person name="Bentzer J."/>
            <person name="Ahren D."/>
            <person name="Johansson T."/>
            <person name="Persson P."/>
            <person name="Tunlid A."/>
        </authorList>
    </citation>
    <scope>NUCLEOTIDE SEQUENCE [LARGE SCALE GENOMIC DNA]</scope>
    <source>
        <strain evidence="8 9">CBS 146.42</strain>
    </source>
</reference>
<keyword evidence="1" id="KW-0479">Metal-binding</keyword>
<name>A0A8H5G8S0_9AGAR</name>
<keyword evidence="4" id="KW-0862">Zinc</keyword>
<organism evidence="8 9">
    <name type="scientific">Leucocoprinus leucothites</name>
    <dbReference type="NCBI Taxonomy" id="201217"/>
    <lineage>
        <taxon>Eukaryota</taxon>
        <taxon>Fungi</taxon>
        <taxon>Dikarya</taxon>
        <taxon>Basidiomycota</taxon>
        <taxon>Agaricomycotina</taxon>
        <taxon>Agaricomycetes</taxon>
        <taxon>Agaricomycetidae</taxon>
        <taxon>Agaricales</taxon>
        <taxon>Agaricineae</taxon>
        <taxon>Agaricaceae</taxon>
        <taxon>Leucocoprinus</taxon>
    </lineage>
</organism>
<dbReference type="OrthoDB" id="431929at2759"/>
<dbReference type="EMBL" id="JAACJO010000003">
    <property type="protein sequence ID" value="KAF5360438.1"/>
    <property type="molecule type" value="Genomic_DNA"/>
</dbReference>
<sequence length="269" mass="28980">MTSTPVSRATPAPEREAELLSIGKQCSEATCHMIDFLPFKCQHCKQSFCQEHFKVEAHRCPEYDETKHDRVAPNCPLCNTPVAIPPGQDPNVRMDVHLTRECSVMTGRAKAKSSPVCAKGTCKKVLFSPIRCTQCREQFCPSHRFPADHSCVAPAPTQGTRTTKTAGSRLLNEFNSNKFNNTASAASSAVKKTVASASASVSKSIANARVSAPAMSNSNSSGSSAKSPGNNPFSKVDSVNALPLPSTNITNPTPRITRQSQHPNMIIRP</sequence>
<evidence type="ECO:0000259" key="7">
    <source>
        <dbReference type="PROSITE" id="PS51039"/>
    </source>
</evidence>